<protein>
    <submittedName>
        <fullName evidence="1">Uncharacterized protein</fullName>
    </submittedName>
</protein>
<gene>
    <name evidence="1" type="ORF">KIN20_029509</name>
</gene>
<organism evidence="1 2">
    <name type="scientific">Parelaphostrongylus tenuis</name>
    <name type="common">Meningeal worm</name>
    <dbReference type="NCBI Taxonomy" id="148309"/>
    <lineage>
        <taxon>Eukaryota</taxon>
        <taxon>Metazoa</taxon>
        <taxon>Ecdysozoa</taxon>
        <taxon>Nematoda</taxon>
        <taxon>Chromadorea</taxon>
        <taxon>Rhabditida</taxon>
        <taxon>Rhabditina</taxon>
        <taxon>Rhabditomorpha</taxon>
        <taxon>Strongyloidea</taxon>
        <taxon>Metastrongylidae</taxon>
        <taxon>Parelaphostrongylus</taxon>
    </lineage>
</organism>
<name>A0AAD5R3B7_PARTN</name>
<dbReference type="EMBL" id="JAHQIW010006175">
    <property type="protein sequence ID" value="KAJ1368384.1"/>
    <property type="molecule type" value="Genomic_DNA"/>
</dbReference>
<proteinExistence type="predicted"/>
<comment type="caution">
    <text evidence="1">The sequence shown here is derived from an EMBL/GenBank/DDBJ whole genome shotgun (WGS) entry which is preliminary data.</text>
</comment>
<dbReference type="AlphaFoldDB" id="A0AAD5R3B7"/>
<evidence type="ECO:0000313" key="1">
    <source>
        <dbReference type="EMBL" id="KAJ1368384.1"/>
    </source>
</evidence>
<reference evidence="1" key="1">
    <citation type="submission" date="2021-06" db="EMBL/GenBank/DDBJ databases">
        <title>Parelaphostrongylus tenuis whole genome reference sequence.</title>
        <authorList>
            <person name="Garwood T.J."/>
            <person name="Larsen P.A."/>
            <person name="Fountain-Jones N.M."/>
            <person name="Garbe J.R."/>
            <person name="Macchietto M.G."/>
            <person name="Kania S.A."/>
            <person name="Gerhold R.W."/>
            <person name="Richards J.E."/>
            <person name="Wolf T.M."/>
        </authorList>
    </citation>
    <scope>NUCLEOTIDE SEQUENCE</scope>
    <source>
        <strain evidence="1">MNPRO001-30</strain>
        <tissue evidence="1">Meninges</tissue>
    </source>
</reference>
<accession>A0AAD5R3B7</accession>
<evidence type="ECO:0000313" key="2">
    <source>
        <dbReference type="Proteomes" id="UP001196413"/>
    </source>
</evidence>
<dbReference type="Proteomes" id="UP001196413">
    <property type="component" value="Unassembled WGS sequence"/>
</dbReference>
<sequence length="84" mass="9392">MDQLNNMEIAPHEPAIRDITITTISSAVYSGEDPTRTTTKAITRMNDCGSSDRSIDSEEVKCVERLGVTEKMELEAYRITNILN</sequence>
<keyword evidence="2" id="KW-1185">Reference proteome</keyword>